<organism evidence="8 9">
    <name type="scientific">Maritalea myrionectae</name>
    <dbReference type="NCBI Taxonomy" id="454601"/>
    <lineage>
        <taxon>Bacteria</taxon>
        <taxon>Pseudomonadati</taxon>
        <taxon>Pseudomonadota</taxon>
        <taxon>Alphaproteobacteria</taxon>
        <taxon>Hyphomicrobiales</taxon>
        <taxon>Devosiaceae</taxon>
        <taxon>Maritalea</taxon>
    </lineage>
</organism>
<proteinExistence type="predicted"/>
<dbReference type="Pfam" id="PF00691">
    <property type="entry name" value="OmpA"/>
    <property type="match status" value="1"/>
</dbReference>
<dbReference type="InterPro" id="IPR006664">
    <property type="entry name" value="OMP_bac"/>
</dbReference>
<evidence type="ECO:0000313" key="8">
    <source>
        <dbReference type="EMBL" id="AVX04827.1"/>
    </source>
</evidence>
<dbReference type="PROSITE" id="PS50914">
    <property type="entry name" value="BON"/>
    <property type="match status" value="1"/>
</dbReference>
<evidence type="ECO:0000256" key="5">
    <source>
        <dbReference type="SAM" id="MobiDB-lite"/>
    </source>
</evidence>
<dbReference type="InterPro" id="IPR006665">
    <property type="entry name" value="OmpA-like"/>
</dbReference>
<evidence type="ECO:0000256" key="4">
    <source>
        <dbReference type="PROSITE-ProRule" id="PRU00473"/>
    </source>
</evidence>
<reference evidence="8 9" key="1">
    <citation type="submission" date="2017-05" db="EMBL/GenBank/DDBJ databases">
        <title>Genome Analysis of Maritalea myrionectae HL2708#5.</title>
        <authorList>
            <consortium name="Cotde Inc.-PKNU"/>
            <person name="Jang D."/>
            <person name="Oh H.-M."/>
        </authorList>
    </citation>
    <scope>NUCLEOTIDE SEQUENCE [LARGE SCALE GENOMIC DNA]</scope>
    <source>
        <strain evidence="8 9">HL2708#5</strain>
    </source>
</reference>
<evidence type="ECO:0000256" key="1">
    <source>
        <dbReference type="ARBA" id="ARBA00004442"/>
    </source>
</evidence>
<feature type="domain" description="OmpA-like" evidence="7">
    <location>
        <begin position="1159"/>
        <end position="1276"/>
    </location>
</feature>
<keyword evidence="3" id="KW-0998">Cell outer membrane</keyword>
<comment type="subcellular location">
    <subcellularLocation>
        <location evidence="1">Cell outer membrane</location>
    </subcellularLocation>
</comment>
<evidence type="ECO:0000259" key="7">
    <source>
        <dbReference type="PROSITE" id="PS51123"/>
    </source>
</evidence>
<dbReference type="PANTHER" id="PTHR30329:SF21">
    <property type="entry name" value="LIPOPROTEIN YIAD-RELATED"/>
    <property type="match status" value="1"/>
</dbReference>
<evidence type="ECO:0000313" key="9">
    <source>
        <dbReference type="Proteomes" id="UP000258927"/>
    </source>
</evidence>
<dbReference type="AlphaFoldDB" id="A0A2R4MFK8"/>
<dbReference type="InterPro" id="IPR050330">
    <property type="entry name" value="Bact_OuterMem_StrucFunc"/>
</dbReference>
<dbReference type="SUPFAM" id="SSF103088">
    <property type="entry name" value="OmpA-like"/>
    <property type="match status" value="1"/>
</dbReference>
<feature type="compositionally biased region" description="Acidic residues" evidence="5">
    <location>
        <begin position="895"/>
        <end position="919"/>
    </location>
</feature>
<gene>
    <name evidence="8" type="ORF">MXMO3_02314</name>
</gene>
<dbReference type="GO" id="GO:0009279">
    <property type="term" value="C:cell outer membrane"/>
    <property type="evidence" value="ECO:0007669"/>
    <property type="project" value="UniProtKB-SubCell"/>
</dbReference>
<dbReference type="KEGG" id="mmyr:MXMO3_02314"/>
<dbReference type="PRINTS" id="PR01021">
    <property type="entry name" value="OMPADOMAIN"/>
</dbReference>
<keyword evidence="2 4" id="KW-0472">Membrane</keyword>
<dbReference type="CDD" id="cd07185">
    <property type="entry name" value="OmpA_C-like"/>
    <property type="match status" value="1"/>
</dbReference>
<feature type="compositionally biased region" description="Acidic residues" evidence="5">
    <location>
        <begin position="927"/>
        <end position="953"/>
    </location>
</feature>
<accession>A0A2R4MFK8</accession>
<dbReference type="PROSITE" id="PS51123">
    <property type="entry name" value="OMPA_2"/>
    <property type="match status" value="1"/>
</dbReference>
<sequence length="1277" mass="136554">MKWIGVLVVGAFVAFGGGMLAVGQNQNVLENSLEQLLLKNPILPVAAWADIQIEGRDVTLNGVTTDKAELDRLINGLEAMPEVASITNNVEVAPIADPFEFEARIEDGDITIVGHMPSAKVQTEFEAQLDSAVKTEFTLASGGPSANDWRDVLTYSTRLLNHFDQGEISATGLKVSFSGRAKDHQSYRDLDLIADAGFPDKLKRGTAEIIPPFEEDYVLRGTVGETGLTLSGVVPTPDIRNQLEQVGADVSQLLIASGAPDGFGRDSLILAEQLDVLQQGEFSLSAETIQLAGTAQDFAAYDSAQSALAQLQRPNVEIDLPLPTIEPFTLTLASQNGAVSAVGFVPQDAENKAFFVDIDENATRAANGAPENFEQITTWMENGRGLLGENWSLSLVGDRLNVSGQAKTPRAYVELLELAASPPNGLTVDMANLALAVVEPYEWSLSKSNDGALEMAGYLPDSRLRQTIYTILDTSAEDTTLLAAGEPERFDTLVTLAAKTIDLAASGEAVHGQSGWKADIVARDLVNKNNILQLFSNEEIQPDELGLEVAQLPPPVQNPYRFEAVKSANGTRTFEGYVPNEEMLINLADQGELDLDVARGAPEQFEEFVALGNSILTGLETGVFRLDGAKWTISGEAATFEAKSALMAQIENAGLGDGWTINISSPEKLVSPYLFSAEKTLDDEFNAAGYAPTQDLIDQWADRFGWRAQIQRGAGAPEGFNERVNIGLNALELLDAGRLSLVDGQWALIGRASSDEKLANILDVLATQSDAFLVDVQIVPQVEDLLLQISKSADGTWDWSGYLEDQTFWEQTSNLPVSNGNVLPEREAFHRMIELGVDALSMLNEGEVIHAGGQWSISGEAPDQAVLSAVELILDGSSLGPWYTTITAPPVPVVEVEEPAEEPVAEPIENEEPATEEAAPEVSQDTSLEESDVVETTDEPEAENVVVGEDEVSSEPAEPVVEEPADQTDTPETAEEATEADQPSETEPAIADADAEKDATSETESEPATEMNAEQDEKAAEEAAPADVSDTVDAEVAVEPAPDFELTIEKSADSGITISGDVPDAAARYTLELSAGADAKLDVAEADGAPERFLANALTITQALSQAETGNAALIGGEWTVGADVSSFDARDQLAAILDSLPNARVTINTPPAHKLCNANVEQLIADQAILFQSGSARITDGSRTVLTKIADQLANCPEAVVEVEGHTDSDGDDLINLSLSVQRAETVVSELVEMGVEADRLYALGFGETLPIADNDTRQGKAQNRRIVFTVRPPLE</sequence>
<dbReference type="Gene3D" id="3.40.1520.20">
    <property type="match status" value="2"/>
</dbReference>
<dbReference type="EMBL" id="CP021330">
    <property type="protein sequence ID" value="AVX04827.1"/>
    <property type="molecule type" value="Genomic_DNA"/>
</dbReference>
<feature type="compositionally biased region" description="Acidic residues" evidence="5">
    <location>
        <begin position="972"/>
        <end position="984"/>
    </location>
</feature>
<name>A0A2R4MFK8_9HYPH</name>
<dbReference type="PANTHER" id="PTHR30329">
    <property type="entry name" value="STATOR ELEMENT OF FLAGELLAR MOTOR COMPLEX"/>
    <property type="match status" value="1"/>
</dbReference>
<dbReference type="InterPro" id="IPR036737">
    <property type="entry name" value="OmpA-like_sf"/>
</dbReference>
<dbReference type="RefSeq" id="WP_117395946.1">
    <property type="nucleotide sequence ID" value="NZ_CP021330.1"/>
</dbReference>
<keyword evidence="9" id="KW-1185">Reference proteome</keyword>
<evidence type="ECO:0000259" key="6">
    <source>
        <dbReference type="PROSITE" id="PS50914"/>
    </source>
</evidence>
<dbReference type="InterPro" id="IPR007055">
    <property type="entry name" value="BON_dom"/>
</dbReference>
<dbReference type="Proteomes" id="UP000258927">
    <property type="component" value="Chromosome"/>
</dbReference>
<protein>
    <submittedName>
        <fullName evidence="8">Transcriptional regulator ICP22 like protein</fullName>
    </submittedName>
</protein>
<evidence type="ECO:0000256" key="2">
    <source>
        <dbReference type="ARBA" id="ARBA00023136"/>
    </source>
</evidence>
<dbReference type="STRING" id="1122213.GCA_000423365_02633"/>
<feature type="domain" description="BON" evidence="6">
    <location>
        <begin position="25"/>
        <end position="94"/>
    </location>
</feature>
<feature type="region of interest" description="Disordered" evidence="5">
    <location>
        <begin position="893"/>
        <end position="1031"/>
    </location>
</feature>
<dbReference type="Gene3D" id="3.30.1330.60">
    <property type="entry name" value="OmpA-like domain"/>
    <property type="match status" value="1"/>
</dbReference>
<evidence type="ECO:0000256" key="3">
    <source>
        <dbReference type="ARBA" id="ARBA00023237"/>
    </source>
</evidence>